<dbReference type="STRING" id="1042163.BRLA_c008980"/>
<dbReference type="KEGG" id="blr:BRLA_c008980"/>
<evidence type="ECO:0000313" key="2">
    <source>
        <dbReference type="EMBL" id="AIG25239.1"/>
    </source>
</evidence>
<dbReference type="eggNOG" id="COG3679">
    <property type="taxonomic scope" value="Bacteria"/>
</dbReference>
<evidence type="ECO:0000256" key="1">
    <source>
        <dbReference type="HAMAP-Rule" id="MF_01526"/>
    </source>
</evidence>
<sequence length="113" mass="13085">MNYDKAHELARAIKDSDEYKAFLAAQQNVSADPEASRMLADFRQKQFELQMKQMSGQEVGQADMEQIQKLYETVQLHQEIRKVLEAERVLGQIMEDVNRIIAEPLQVLYGIEN</sequence>
<comment type="similarity">
    <text evidence="1">Belongs to the UPF0342 family.</text>
</comment>
<accession>A0A075R054</accession>
<dbReference type="InterPro" id="IPR023378">
    <property type="entry name" value="YheA/YmcA-like_dom_sf"/>
</dbReference>
<dbReference type="EMBL" id="CP007806">
    <property type="protein sequence ID" value="AIG25239.1"/>
    <property type="molecule type" value="Genomic_DNA"/>
</dbReference>
<name>A0A075R054_BRELA</name>
<keyword evidence="3" id="KW-1185">Reference proteome</keyword>
<dbReference type="HAMAP" id="MF_01526">
    <property type="entry name" value="UPF0342"/>
    <property type="match status" value="1"/>
</dbReference>
<gene>
    <name evidence="2" type="ORF">BRLA_c008980</name>
</gene>
<organism evidence="2 3">
    <name type="scientific">Brevibacillus laterosporus LMG 15441</name>
    <dbReference type="NCBI Taxonomy" id="1042163"/>
    <lineage>
        <taxon>Bacteria</taxon>
        <taxon>Bacillati</taxon>
        <taxon>Bacillota</taxon>
        <taxon>Bacilli</taxon>
        <taxon>Bacillales</taxon>
        <taxon>Paenibacillaceae</taxon>
        <taxon>Brevibacillus</taxon>
    </lineage>
</organism>
<dbReference type="HOGENOM" id="CLU_140243_2_0_9"/>
<reference evidence="2 3" key="1">
    <citation type="journal article" date="2011" name="J. Bacteriol.">
        <title>Genome sequence of Brevibacillus laterosporus LMG 15441, a pathogen of invertebrates.</title>
        <authorList>
            <person name="Djukic M."/>
            <person name="Poehlein A."/>
            <person name="Thurmer A."/>
            <person name="Daniel R."/>
        </authorList>
    </citation>
    <scope>NUCLEOTIDE SEQUENCE [LARGE SCALE GENOMIC DNA]</scope>
    <source>
        <strain evidence="2 3">LMG 15441</strain>
    </source>
</reference>
<dbReference type="Proteomes" id="UP000005850">
    <property type="component" value="Chromosome"/>
</dbReference>
<proteinExistence type="inferred from homology"/>
<protein>
    <recommendedName>
        <fullName evidence="1">UPF0342 protein BRLA_c008980</fullName>
    </recommendedName>
</protein>
<dbReference type="RefSeq" id="WP_003335254.1">
    <property type="nucleotide sequence ID" value="NZ_CP007806.1"/>
</dbReference>
<dbReference type="Gene3D" id="1.20.1500.10">
    <property type="entry name" value="YheA/YmcA-like"/>
    <property type="match status" value="1"/>
</dbReference>
<dbReference type="SUPFAM" id="SSF158622">
    <property type="entry name" value="YheA/YmcA-like"/>
    <property type="match status" value="1"/>
</dbReference>
<dbReference type="InterPro" id="IPR010368">
    <property type="entry name" value="Com_YlbF"/>
</dbReference>
<dbReference type="Pfam" id="PF06133">
    <property type="entry name" value="Com_YlbF"/>
    <property type="match status" value="1"/>
</dbReference>
<evidence type="ECO:0000313" key="3">
    <source>
        <dbReference type="Proteomes" id="UP000005850"/>
    </source>
</evidence>
<dbReference type="AlphaFoldDB" id="A0A075R054"/>